<dbReference type="EMBL" id="CP001677">
    <property type="protein sequence ID" value="ACT57382.1"/>
    <property type="molecule type" value="Genomic_DNA"/>
</dbReference>
<feature type="chain" id="PRO_5002972741" description="Lipoprotein" evidence="2">
    <location>
        <begin position="25"/>
        <end position="159"/>
    </location>
</feature>
<dbReference type="HOGENOM" id="CLU_1658658_0_0_5"/>
<reference evidence="3 4" key="1">
    <citation type="journal article" date="2009" name="Mol. Plant Microbe Interact.">
        <title>Complete genome sequence of citrus huanglongbing bacterium, 'Candidatus Liberibacter asiaticus' obtained through metagenomics.</title>
        <authorList>
            <person name="Duan Y."/>
            <person name="Zhou L."/>
            <person name="Hall D.G."/>
            <person name="Li W."/>
            <person name="Doddapaneni H."/>
            <person name="Lin H."/>
            <person name="Liu L."/>
            <person name="Vahling C.M."/>
            <person name="Gabriel D.W."/>
            <person name="Williams K.P."/>
            <person name="Dickerman A."/>
            <person name="Sun Y."/>
            <person name="Gottwald T."/>
        </authorList>
    </citation>
    <scope>NUCLEOTIDE SEQUENCE [LARGE SCALE GENOMIC DNA]</scope>
    <source>
        <strain evidence="4">psy62</strain>
    </source>
</reference>
<evidence type="ECO:0008006" key="5">
    <source>
        <dbReference type="Google" id="ProtNLM"/>
    </source>
</evidence>
<feature type="signal peptide" evidence="2">
    <location>
        <begin position="1"/>
        <end position="24"/>
    </location>
</feature>
<evidence type="ECO:0000313" key="3">
    <source>
        <dbReference type="EMBL" id="ACT57382.1"/>
    </source>
</evidence>
<proteinExistence type="predicted"/>
<protein>
    <recommendedName>
        <fullName evidence="5">Lipoprotein</fullName>
    </recommendedName>
</protein>
<evidence type="ECO:0000256" key="2">
    <source>
        <dbReference type="SAM" id="SignalP"/>
    </source>
</evidence>
<keyword evidence="2" id="KW-0732">Signal</keyword>
<dbReference type="KEGG" id="las:CLIBASIA_04040"/>
<feature type="compositionally biased region" description="Basic and acidic residues" evidence="1">
    <location>
        <begin position="120"/>
        <end position="131"/>
    </location>
</feature>
<feature type="compositionally biased region" description="Polar residues" evidence="1">
    <location>
        <begin position="104"/>
        <end position="119"/>
    </location>
</feature>
<feature type="region of interest" description="Disordered" evidence="1">
    <location>
        <begin position="46"/>
        <end position="159"/>
    </location>
</feature>
<sequence>MKRLKYQIILLSLLSTTMASCGQADPVAPPPPQTLAERGKALLDEATQKAAEKAAEAARKAAEQAAEAAKKAAEKIIHKDKKKPKENQEVNEVPVAANIEPESQETQQQVINKTTTSQTDAEKTPNEKRQGTTDGINNQSNATNDPSSKDKIAENTKED</sequence>
<feature type="compositionally biased region" description="Basic and acidic residues" evidence="1">
    <location>
        <begin position="147"/>
        <end position="159"/>
    </location>
</feature>
<evidence type="ECO:0000256" key="1">
    <source>
        <dbReference type="SAM" id="MobiDB-lite"/>
    </source>
</evidence>
<feature type="compositionally biased region" description="Polar residues" evidence="1">
    <location>
        <begin position="132"/>
        <end position="146"/>
    </location>
</feature>
<dbReference type="Proteomes" id="UP000002744">
    <property type="component" value="Chromosome"/>
</dbReference>
<feature type="compositionally biased region" description="Basic and acidic residues" evidence="1">
    <location>
        <begin position="46"/>
        <end position="88"/>
    </location>
</feature>
<accession>C6XG79</accession>
<dbReference type="GeneID" id="93077145"/>
<reference evidence="3 4" key="2">
    <citation type="journal article" date="2011" name="Appl. Environ. Microbiol.">
        <title>Diversity and plasticity of the intracellular plant pathogen and insect symbiont, 'Candidatus Liberibacter asiaticus', revealed by hyper variable prophage genes with intragenic tandem repeats.</title>
        <authorList>
            <person name="Zhou L."/>
            <person name="Powell C.A."/>
            <person name="Hoffman M.T."/>
            <person name="Li W."/>
            <person name="Fan G."/>
            <person name="Liu B."/>
            <person name="Lin H."/>
            <person name="Duan Y."/>
        </authorList>
    </citation>
    <scope>NUCLEOTIDE SEQUENCE [LARGE SCALE GENOMIC DNA]</scope>
    <source>
        <strain evidence="4">psy62</strain>
    </source>
</reference>
<organism evidence="3 4">
    <name type="scientific">Liberibacter asiaticus (strain psy62)</name>
    <dbReference type="NCBI Taxonomy" id="537021"/>
    <lineage>
        <taxon>Bacteria</taxon>
        <taxon>Pseudomonadati</taxon>
        <taxon>Pseudomonadota</taxon>
        <taxon>Alphaproteobacteria</taxon>
        <taxon>Hyphomicrobiales</taxon>
        <taxon>Rhizobiaceae</taxon>
        <taxon>Liberibacter</taxon>
    </lineage>
</organism>
<name>C6XG79_LIBAP</name>
<dbReference type="STRING" id="537021.CLIBASIA_04040"/>
<gene>
    <name evidence="3" type="ordered locus">CLIBASIA_04040</name>
</gene>
<dbReference type="PROSITE" id="PS51257">
    <property type="entry name" value="PROKAR_LIPOPROTEIN"/>
    <property type="match status" value="1"/>
</dbReference>
<evidence type="ECO:0000313" key="4">
    <source>
        <dbReference type="Proteomes" id="UP000002744"/>
    </source>
</evidence>
<dbReference type="AlphaFoldDB" id="C6XG79"/>
<dbReference type="RefSeq" id="WP_015824938.1">
    <property type="nucleotide sequence ID" value="NC_012985.3"/>
</dbReference>